<dbReference type="EMBL" id="MGKP01000012">
    <property type="protein sequence ID" value="OGN28796.1"/>
    <property type="molecule type" value="Genomic_DNA"/>
</dbReference>
<evidence type="ECO:0000313" key="2">
    <source>
        <dbReference type="EMBL" id="OGN28796.1"/>
    </source>
</evidence>
<dbReference type="Proteomes" id="UP000179047">
    <property type="component" value="Unassembled WGS sequence"/>
</dbReference>
<comment type="caution">
    <text evidence="2">The sequence shown here is derived from an EMBL/GenBank/DDBJ whole genome shotgun (WGS) entry which is preliminary data.</text>
</comment>
<feature type="compositionally biased region" description="Basic and acidic residues" evidence="1">
    <location>
        <begin position="51"/>
        <end position="66"/>
    </location>
</feature>
<sequence length="66" mass="7407">MAIFASSAAQHKTHNRDEIMPHKFVMATRTMRTAKDYALAAGNPINNNIKKAPDEKTKNNENEEHG</sequence>
<evidence type="ECO:0000256" key="1">
    <source>
        <dbReference type="SAM" id="MobiDB-lite"/>
    </source>
</evidence>
<accession>A0A1F8GVW4</accession>
<dbReference type="AlphaFoldDB" id="A0A1F8GVW4"/>
<gene>
    <name evidence="2" type="ORF">A3A33_03380</name>
</gene>
<evidence type="ECO:0000313" key="3">
    <source>
        <dbReference type="Proteomes" id="UP000179047"/>
    </source>
</evidence>
<proteinExistence type="predicted"/>
<name>A0A1F8GVW4_9BACT</name>
<dbReference type="STRING" id="1802701.A3A33_03380"/>
<reference evidence="2 3" key="1">
    <citation type="journal article" date="2016" name="Nat. Commun.">
        <title>Thousands of microbial genomes shed light on interconnected biogeochemical processes in an aquifer system.</title>
        <authorList>
            <person name="Anantharaman K."/>
            <person name="Brown C.T."/>
            <person name="Hug L.A."/>
            <person name="Sharon I."/>
            <person name="Castelle C.J."/>
            <person name="Probst A.J."/>
            <person name="Thomas B.C."/>
            <person name="Singh A."/>
            <person name="Wilkins M.J."/>
            <person name="Karaoz U."/>
            <person name="Brodie E.L."/>
            <person name="Williams K.H."/>
            <person name="Hubbard S.S."/>
            <person name="Banfield J.F."/>
        </authorList>
    </citation>
    <scope>NUCLEOTIDE SEQUENCE [LARGE SCALE GENOMIC DNA]</scope>
</reference>
<protein>
    <submittedName>
        <fullName evidence="2">Uncharacterized protein</fullName>
    </submittedName>
</protein>
<organism evidence="2 3">
    <name type="scientific">Candidatus Yanofskybacteria bacterium RIFCSPLOWO2_01_FULL_49_25</name>
    <dbReference type="NCBI Taxonomy" id="1802701"/>
    <lineage>
        <taxon>Bacteria</taxon>
        <taxon>Candidatus Yanofskyibacteriota</taxon>
    </lineage>
</organism>
<feature type="region of interest" description="Disordered" evidence="1">
    <location>
        <begin position="42"/>
        <end position="66"/>
    </location>
</feature>